<dbReference type="InterPro" id="IPR011989">
    <property type="entry name" value="ARM-like"/>
</dbReference>
<comment type="caution">
    <text evidence="9">The sequence shown here is derived from an EMBL/GenBank/DDBJ whole genome shotgun (WGS) entry which is preliminary data.</text>
</comment>
<feature type="region of interest" description="Disordered" evidence="7">
    <location>
        <begin position="954"/>
        <end position="974"/>
    </location>
</feature>
<feature type="compositionally biased region" description="Acidic residues" evidence="7">
    <location>
        <begin position="961"/>
        <end position="974"/>
    </location>
</feature>
<proteinExistence type="predicted"/>
<protein>
    <submittedName>
        <fullName evidence="9">ARM repeat-containing protein</fullName>
    </submittedName>
</protein>
<evidence type="ECO:0000256" key="6">
    <source>
        <dbReference type="ARBA" id="ARBA00023242"/>
    </source>
</evidence>
<feature type="domain" description="Importin N-terminal" evidence="8">
    <location>
        <begin position="24"/>
        <end position="102"/>
    </location>
</feature>
<comment type="subcellular location">
    <subcellularLocation>
        <location evidence="2">Cytoplasm</location>
    </subcellularLocation>
    <subcellularLocation>
        <location evidence="1">Nucleus</location>
    </subcellularLocation>
</comment>
<keyword evidence="4" id="KW-0963">Cytoplasm</keyword>
<evidence type="ECO:0000256" key="1">
    <source>
        <dbReference type="ARBA" id="ARBA00004123"/>
    </source>
</evidence>
<dbReference type="GO" id="GO:0006606">
    <property type="term" value="P:protein import into nucleus"/>
    <property type="evidence" value="ECO:0007669"/>
    <property type="project" value="TreeGrafter"/>
</dbReference>
<evidence type="ECO:0000256" key="5">
    <source>
        <dbReference type="ARBA" id="ARBA00022927"/>
    </source>
</evidence>
<keyword evidence="5" id="KW-0653">Protein transport</keyword>
<organism evidence="9 10">
    <name type="scientific">Coprinellus micaceus</name>
    <name type="common">Glistening ink-cap mushroom</name>
    <name type="synonym">Coprinus micaceus</name>
    <dbReference type="NCBI Taxonomy" id="71717"/>
    <lineage>
        <taxon>Eukaryota</taxon>
        <taxon>Fungi</taxon>
        <taxon>Dikarya</taxon>
        <taxon>Basidiomycota</taxon>
        <taxon>Agaricomycotina</taxon>
        <taxon>Agaricomycetes</taxon>
        <taxon>Agaricomycetidae</taxon>
        <taxon>Agaricales</taxon>
        <taxon>Agaricineae</taxon>
        <taxon>Psathyrellaceae</taxon>
        <taxon>Coprinellus</taxon>
    </lineage>
</organism>
<dbReference type="Proteomes" id="UP000298030">
    <property type="component" value="Unassembled WGS sequence"/>
</dbReference>
<name>A0A4Y7U2L1_COPMI</name>
<evidence type="ECO:0000313" key="10">
    <source>
        <dbReference type="Proteomes" id="UP000298030"/>
    </source>
</evidence>
<evidence type="ECO:0000256" key="4">
    <source>
        <dbReference type="ARBA" id="ARBA00022490"/>
    </source>
</evidence>
<dbReference type="GO" id="GO:0031267">
    <property type="term" value="F:small GTPase binding"/>
    <property type="evidence" value="ECO:0007669"/>
    <property type="project" value="InterPro"/>
</dbReference>
<evidence type="ECO:0000256" key="2">
    <source>
        <dbReference type="ARBA" id="ARBA00004496"/>
    </source>
</evidence>
<keyword evidence="3" id="KW-0813">Transport</keyword>
<dbReference type="PANTHER" id="PTHR10997">
    <property type="entry name" value="IMPORTIN-7, 8, 11"/>
    <property type="match status" value="1"/>
</dbReference>
<evidence type="ECO:0000256" key="7">
    <source>
        <dbReference type="SAM" id="MobiDB-lite"/>
    </source>
</evidence>
<dbReference type="InterPro" id="IPR016024">
    <property type="entry name" value="ARM-type_fold"/>
</dbReference>
<dbReference type="PANTHER" id="PTHR10997:SF18">
    <property type="entry name" value="D-IMPORTIN 7_RANBP7"/>
    <property type="match status" value="1"/>
</dbReference>
<evidence type="ECO:0000259" key="8">
    <source>
        <dbReference type="PROSITE" id="PS50166"/>
    </source>
</evidence>
<dbReference type="STRING" id="71717.A0A4Y7U2L1"/>
<dbReference type="Gene3D" id="1.25.10.10">
    <property type="entry name" value="Leucine-rich Repeat Variant"/>
    <property type="match status" value="1"/>
</dbReference>
<keyword evidence="10" id="KW-1185">Reference proteome</keyword>
<dbReference type="OrthoDB" id="760868at2759"/>
<dbReference type="SUPFAM" id="SSF48371">
    <property type="entry name" value="ARM repeat"/>
    <property type="match status" value="1"/>
</dbReference>
<dbReference type="AlphaFoldDB" id="A0A4Y7U2L1"/>
<dbReference type="InterPro" id="IPR001494">
    <property type="entry name" value="Importin-beta_N"/>
</dbReference>
<evidence type="ECO:0000256" key="3">
    <source>
        <dbReference type="ARBA" id="ARBA00022448"/>
    </source>
</evidence>
<gene>
    <name evidence="9" type="ORF">FA13DRAFT_1724297</name>
</gene>
<dbReference type="EMBL" id="QPFP01000001">
    <property type="protein sequence ID" value="TEB40079.1"/>
    <property type="molecule type" value="Genomic_DNA"/>
</dbReference>
<reference evidence="9 10" key="1">
    <citation type="journal article" date="2019" name="Nat. Ecol. Evol.">
        <title>Megaphylogeny resolves global patterns of mushroom evolution.</title>
        <authorList>
            <person name="Varga T."/>
            <person name="Krizsan K."/>
            <person name="Foldi C."/>
            <person name="Dima B."/>
            <person name="Sanchez-Garcia M."/>
            <person name="Sanchez-Ramirez S."/>
            <person name="Szollosi G.J."/>
            <person name="Szarkandi J.G."/>
            <person name="Papp V."/>
            <person name="Albert L."/>
            <person name="Andreopoulos W."/>
            <person name="Angelini C."/>
            <person name="Antonin V."/>
            <person name="Barry K.W."/>
            <person name="Bougher N.L."/>
            <person name="Buchanan P."/>
            <person name="Buyck B."/>
            <person name="Bense V."/>
            <person name="Catcheside P."/>
            <person name="Chovatia M."/>
            <person name="Cooper J."/>
            <person name="Damon W."/>
            <person name="Desjardin D."/>
            <person name="Finy P."/>
            <person name="Geml J."/>
            <person name="Haridas S."/>
            <person name="Hughes K."/>
            <person name="Justo A."/>
            <person name="Karasinski D."/>
            <person name="Kautmanova I."/>
            <person name="Kiss B."/>
            <person name="Kocsube S."/>
            <person name="Kotiranta H."/>
            <person name="LaButti K.M."/>
            <person name="Lechner B.E."/>
            <person name="Liimatainen K."/>
            <person name="Lipzen A."/>
            <person name="Lukacs Z."/>
            <person name="Mihaltcheva S."/>
            <person name="Morgado L.N."/>
            <person name="Niskanen T."/>
            <person name="Noordeloos M.E."/>
            <person name="Ohm R.A."/>
            <person name="Ortiz-Santana B."/>
            <person name="Ovrebo C."/>
            <person name="Racz N."/>
            <person name="Riley R."/>
            <person name="Savchenko A."/>
            <person name="Shiryaev A."/>
            <person name="Soop K."/>
            <person name="Spirin V."/>
            <person name="Szebenyi C."/>
            <person name="Tomsovsky M."/>
            <person name="Tulloss R.E."/>
            <person name="Uehling J."/>
            <person name="Grigoriev I.V."/>
            <person name="Vagvolgyi C."/>
            <person name="Papp T."/>
            <person name="Martin F.M."/>
            <person name="Miettinen O."/>
            <person name="Hibbett D.S."/>
            <person name="Nagy L.G."/>
        </authorList>
    </citation>
    <scope>NUCLEOTIDE SEQUENCE [LARGE SCALE GENOMIC DNA]</scope>
    <source>
        <strain evidence="9 10">FP101781</strain>
    </source>
</reference>
<keyword evidence="6" id="KW-0539">Nucleus</keyword>
<dbReference type="GO" id="GO:0005829">
    <property type="term" value="C:cytosol"/>
    <property type="evidence" value="ECO:0007669"/>
    <property type="project" value="TreeGrafter"/>
</dbReference>
<evidence type="ECO:0000313" key="9">
    <source>
        <dbReference type="EMBL" id="TEB40079.1"/>
    </source>
</evidence>
<accession>A0A4Y7U2L1</accession>
<dbReference type="GO" id="GO:0005635">
    <property type="term" value="C:nuclear envelope"/>
    <property type="evidence" value="ECO:0007669"/>
    <property type="project" value="TreeGrafter"/>
</dbReference>
<dbReference type="PROSITE" id="PS50166">
    <property type="entry name" value="IMPORTIN_B_NT"/>
    <property type="match status" value="1"/>
</dbReference>
<sequence length="1043" mass="116851">MDLQTLTNLFATTYNPDPNIRKSAELQIRKIGNEEGVPSALLQIIGNEGIDLATRQACAVWLKNRVWKTYSVETDRRAEGGSFIALSDREALRGNILRLLAASPSRSVATQLGTALKSIIAHDFPNDRWPGLLTQIKQLLQSSSVQEVHAGCVAALEAIKAFKFRQTNDVLPRIIAELFPILVTIATQMAEQPPTASQEIPTMLHLILKTYKSSITVSLSKHQQSPESLVPWGKLFFTVVNLQIPANAVPEDEDERERSEWWITKKWAYAILGRLFHRFGNPSQLPSSMQKEYGPFAQHFVSVFAPEILTIYLKQVDLYVRKEAWLSKKCQYHIFTFFTACIKPKSTWAQLKPHVNSLVSTFVFNQLTFNEERKELWDTDPVDYVRVSVDEYESYSNPVAAATTFLLSLATNRTKITFMPVLGFINQVLRSDAAPAQRFGALNMVAALGTHIMSHPEVKLEMEQFILSFVTPVLTSPEPYLRSIGLEILGTVVKHGLQWSNPETKMNHSRAAALSLDDLEFPVKVQGALALTEMIVAYEDVRAAVAPEVGKVVHDLVKMSDDTDLSVVNSAMETIVEQYQVELLPVAAELVTHLCSTYMRYVTEVAAKESDVDPTQLEFDDIDTEDNDKSFAAMGVAKTILTVVDSIEASKEILAQVQEVIVPILTFTLEHKLIDLFDHVYELTDSLTFHSRSISPSMWRIFELTYQVFKTVAVDFLEEMLPTIDNFISYGTDAIKANADYRKMLVDIYTHSLTVDHLGENDRVIGSKIAESILLNLRGAVDDYLHVIINAALSLQENIESPALRLANLEVLINAVLYNPAAALHLMEQKQAGTAREFFNHWFAAINGENKLPRVHDKKLSILTLAALMEMQPGQVPQTLRDGWPSIVAGALRLFKDLPKAIEVRKALQQEYADGDEIDDSYAEKLLNFNDEEGDVWDEESAYLEMLANESARLREKADKGDEEPSDDDDDESDDDLIEEELTYISPIETVDPYTTFKRALTNLQLNNAAAYQAATTALDVDQQTLLIEVMRLADANEASATA</sequence>
<dbReference type="Pfam" id="PF03810">
    <property type="entry name" value="IBN_N"/>
    <property type="match status" value="1"/>
</dbReference>